<reference evidence="5 6" key="1">
    <citation type="submission" date="2019-02" db="EMBL/GenBank/DDBJ databases">
        <title>Deep-cultivation of Planctomycetes and their phenomic and genomic characterization uncovers novel biology.</title>
        <authorList>
            <person name="Wiegand S."/>
            <person name="Jogler M."/>
            <person name="Boedeker C."/>
            <person name="Pinto D."/>
            <person name="Vollmers J."/>
            <person name="Rivas-Marin E."/>
            <person name="Kohn T."/>
            <person name="Peeters S.H."/>
            <person name="Heuer A."/>
            <person name="Rast P."/>
            <person name="Oberbeckmann S."/>
            <person name="Bunk B."/>
            <person name="Jeske O."/>
            <person name="Meyerdierks A."/>
            <person name="Storesund J.E."/>
            <person name="Kallscheuer N."/>
            <person name="Luecker S."/>
            <person name="Lage O.M."/>
            <person name="Pohl T."/>
            <person name="Merkel B.J."/>
            <person name="Hornburger P."/>
            <person name="Mueller R.-W."/>
            <person name="Bruemmer F."/>
            <person name="Labrenz M."/>
            <person name="Spormann A.M."/>
            <person name="Op den Camp H."/>
            <person name="Overmann J."/>
            <person name="Amann R."/>
            <person name="Jetten M.S.M."/>
            <person name="Mascher T."/>
            <person name="Medema M.H."/>
            <person name="Devos D.P."/>
            <person name="Kaster A.-K."/>
            <person name="Ovreas L."/>
            <person name="Rohde M."/>
            <person name="Galperin M.Y."/>
            <person name="Jogler C."/>
        </authorList>
    </citation>
    <scope>NUCLEOTIDE SEQUENCE [LARGE SCALE GENOMIC DNA]</scope>
    <source>
        <strain evidence="5 6">TBK1r</strain>
    </source>
</reference>
<dbReference type="EMBL" id="CP036432">
    <property type="protein sequence ID" value="QDV85590.1"/>
    <property type="molecule type" value="Genomic_DNA"/>
</dbReference>
<keyword evidence="6" id="KW-1185">Reference proteome</keyword>
<name>A0ABX5XU75_9BACT</name>
<dbReference type="Proteomes" id="UP000318081">
    <property type="component" value="Chromosome"/>
</dbReference>
<keyword evidence="2" id="KW-0680">Restriction system</keyword>
<dbReference type="PANTHER" id="PTHR30408:SF12">
    <property type="entry name" value="TYPE I RESTRICTION ENZYME MJAVIII SPECIFICITY SUBUNIT"/>
    <property type="match status" value="1"/>
</dbReference>
<comment type="similarity">
    <text evidence="1">Belongs to the type-I restriction system S methylase family.</text>
</comment>
<accession>A0ABX5XU75</accession>
<evidence type="ECO:0000256" key="1">
    <source>
        <dbReference type="ARBA" id="ARBA00010923"/>
    </source>
</evidence>
<dbReference type="Gene3D" id="1.10.287.1120">
    <property type="entry name" value="Bipartite methylase S protein"/>
    <property type="match status" value="1"/>
</dbReference>
<organism evidence="5 6">
    <name type="scientific">Stieleria magnilauensis</name>
    <dbReference type="NCBI Taxonomy" id="2527963"/>
    <lineage>
        <taxon>Bacteria</taxon>
        <taxon>Pseudomonadati</taxon>
        <taxon>Planctomycetota</taxon>
        <taxon>Planctomycetia</taxon>
        <taxon>Pirellulales</taxon>
        <taxon>Pirellulaceae</taxon>
        <taxon>Stieleria</taxon>
    </lineage>
</organism>
<dbReference type="Pfam" id="PF01420">
    <property type="entry name" value="Methylase_S"/>
    <property type="match status" value="2"/>
</dbReference>
<feature type="domain" description="Type I restriction modification DNA specificity" evidence="4">
    <location>
        <begin position="29"/>
        <end position="207"/>
    </location>
</feature>
<evidence type="ECO:0000313" key="5">
    <source>
        <dbReference type="EMBL" id="QDV85590.1"/>
    </source>
</evidence>
<gene>
    <name evidence="5" type="primary">hsdS_2</name>
    <name evidence="5" type="ORF">TBK1r_46040</name>
</gene>
<dbReference type="SUPFAM" id="SSF116734">
    <property type="entry name" value="DNA methylase specificity domain"/>
    <property type="match status" value="2"/>
</dbReference>
<protein>
    <submittedName>
        <fullName evidence="5">Type-1 restriction enzyme EcoKI specificity protein</fullName>
    </submittedName>
</protein>
<keyword evidence="3" id="KW-0238">DNA-binding</keyword>
<sequence>MAASDTANEKPVRYSICPGHKQSEIGKVPNDWCVRPVGEMGDVRAGKALAANAPGKLRPYLRTMNVFDGQIVLDDVLHMPMTDDEFGLYRLKYGDVLLNEGQSLELVGRCAMYCDEYGKPCAIQNALVRFRAREATCPKFATYLFRYCQATGVFAKIALQTTSVAHLGVSRFAKLELPWPHTLTEQEAIAEALGDADALVESLERLLAKKRNLKQAAMQQLLTGKKRLPGFEGEWEIKKLAEIGEAVAGLTYAPSDVCGEGGTLVLRASNVANGTLVYDDSVYVSMELPTRVFVQKGDILICVRNGSRNLIGKCAQIDAHAESSGHVFGAFMAVFRSEYNDFVYHHFKSGQIKKQIHEHLGATINQITNKSLNAFEIPFPSQEEQSAIAEVLSDMDAEITAIEAKIDKARQIKAGMMQELLTGKTRLI</sequence>
<dbReference type="CDD" id="cd17265">
    <property type="entry name" value="RMtype1_S_Eco4255III-TRD2-CR2_like"/>
    <property type="match status" value="1"/>
</dbReference>
<dbReference type="InterPro" id="IPR000055">
    <property type="entry name" value="Restrct_endonuc_typeI_TRD"/>
</dbReference>
<dbReference type="InterPro" id="IPR052021">
    <property type="entry name" value="Type-I_RS_S_subunit"/>
</dbReference>
<evidence type="ECO:0000259" key="4">
    <source>
        <dbReference type="Pfam" id="PF01420"/>
    </source>
</evidence>
<evidence type="ECO:0000256" key="2">
    <source>
        <dbReference type="ARBA" id="ARBA00022747"/>
    </source>
</evidence>
<dbReference type="InterPro" id="IPR044946">
    <property type="entry name" value="Restrct_endonuc_typeI_TRD_sf"/>
</dbReference>
<evidence type="ECO:0000256" key="3">
    <source>
        <dbReference type="ARBA" id="ARBA00023125"/>
    </source>
</evidence>
<proteinExistence type="inferred from homology"/>
<evidence type="ECO:0000313" key="6">
    <source>
        <dbReference type="Proteomes" id="UP000318081"/>
    </source>
</evidence>
<feature type="domain" description="Type I restriction modification DNA specificity" evidence="4">
    <location>
        <begin position="234"/>
        <end position="406"/>
    </location>
</feature>
<dbReference type="Gene3D" id="3.90.220.20">
    <property type="entry name" value="DNA methylase specificity domains"/>
    <property type="match status" value="2"/>
</dbReference>
<dbReference type="CDD" id="cd17253">
    <property type="entry name" value="RMtype1_S_Eco933I-TRD2-CR2_like"/>
    <property type="match status" value="1"/>
</dbReference>
<dbReference type="PANTHER" id="PTHR30408">
    <property type="entry name" value="TYPE-1 RESTRICTION ENZYME ECOKI SPECIFICITY PROTEIN"/>
    <property type="match status" value="1"/>
</dbReference>